<dbReference type="GO" id="GO:0043565">
    <property type="term" value="F:sequence-specific DNA binding"/>
    <property type="evidence" value="ECO:0007669"/>
    <property type="project" value="InterPro"/>
</dbReference>
<dbReference type="Pfam" id="PF14525">
    <property type="entry name" value="AraC_binding_2"/>
    <property type="match status" value="1"/>
</dbReference>
<comment type="caution">
    <text evidence="4">The sequence shown here is derived from an EMBL/GenBank/DDBJ whole genome shotgun (WGS) entry which is preliminary data.</text>
</comment>
<dbReference type="PANTHER" id="PTHR46796">
    <property type="entry name" value="HTH-TYPE TRANSCRIPTIONAL ACTIVATOR RHAS-RELATED"/>
    <property type="match status" value="1"/>
</dbReference>
<evidence type="ECO:0000256" key="3">
    <source>
        <dbReference type="ARBA" id="ARBA00023163"/>
    </source>
</evidence>
<keyword evidence="2" id="KW-0238">DNA-binding</keyword>
<keyword evidence="3" id="KW-0804">Transcription</keyword>
<dbReference type="InterPro" id="IPR020449">
    <property type="entry name" value="Tscrpt_reg_AraC-type_HTH"/>
</dbReference>
<dbReference type="GO" id="GO:0003700">
    <property type="term" value="F:DNA-binding transcription factor activity"/>
    <property type="evidence" value="ECO:0007669"/>
    <property type="project" value="InterPro"/>
</dbReference>
<dbReference type="InterPro" id="IPR050204">
    <property type="entry name" value="AraC_XylS_family_regulators"/>
</dbReference>
<evidence type="ECO:0000313" key="4">
    <source>
        <dbReference type="EMBL" id="TYQ06528.1"/>
    </source>
</evidence>
<dbReference type="AlphaFoldDB" id="A0A652YTU9"/>
<evidence type="ECO:0000256" key="1">
    <source>
        <dbReference type="ARBA" id="ARBA00023015"/>
    </source>
</evidence>
<accession>A0A652YTU9</accession>
<proteinExistence type="predicted"/>
<dbReference type="EMBL" id="VNIQ01000002">
    <property type="protein sequence ID" value="TYQ06528.1"/>
    <property type="molecule type" value="Genomic_DNA"/>
</dbReference>
<dbReference type="SMART" id="SM00342">
    <property type="entry name" value="HTH_ARAC"/>
    <property type="match status" value="1"/>
</dbReference>
<dbReference type="InterPro" id="IPR018060">
    <property type="entry name" value="HTH_AraC"/>
</dbReference>
<reference evidence="4" key="1">
    <citation type="submission" date="2019-07" db="EMBL/GenBank/DDBJ databases">
        <title>Genomic Encyclopedia of Type Strains, Phase IV (KMG-IV): sequencing the most valuable type-strain genomes for metagenomic binning, comparative biology and taxonomic classification.</title>
        <authorList>
            <person name="Goeker M."/>
        </authorList>
    </citation>
    <scope>NUCLEOTIDE SEQUENCE</scope>
    <source>
        <strain evidence="4">DSM 44596</strain>
    </source>
</reference>
<dbReference type="InterPro" id="IPR035418">
    <property type="entry name" value="AraC-bd_2"/>
</dbReference>
<dbReference type="InterPro" id="IPR009057">
    <property type="entry name" value="Homeodomain-like_sf"/>
</dbReference>
<dbReference type="Pfam" id="PF12833">
    <property type="entry name" value="HTH_18"/>
    <property type="match status" value="1"/>
</dbReference>
<dbReference type="PANTHER" id="PTHR46796:SF6">
    <property type="entry name" value="ARAC SUBFAMILY"/>
    <property type="match status" value="1"/>
</dbReference>
<dbReference type="PRINTS" id="PR00032">
    <property type="entry name" value="HTHARAC"/>
</dbReference>
<organism evidence="4">
    <name type="scientific">Nocardia globerula</name>
    <dbReference type="NCBI Taxonomy" id="1818"/>
    <lineage>
        <taxon>Bacteria</taxon>
        <taxon>Bacillati</taxon>
        <taxon>Actinomycetota</taxon>
        <taxon>Actinomycetes</taxon>
        <taxon>Mycobacteriales</taxon>
        <taxon>Nocardiaceae</taxon>
        <taxon>Nocardia</taxon>
    </lineage>
</organism>
<keyword evidence="1" id="KW-0805">Transcription regulation</keyword>
<dbReference type="SUPFAM" id="SSF46689">
    <property type="entry name" value="Homeodomain-like"/>
    <property type="match status" value="1"/>
</dbReference>
<dbReference type="Gene3D" id="1.10.10.60">
    <property type="entry name" value="Homeodomain-like"/>
    <property type="match status" value="1"/>
</dbReference>
<sequence length="339" mass="37291">MIEPRIDISTGFVDAADRDDYWRAATRPFYVTERAGRDVPLHGTISGTATGTSLIGETTVNSQNYVRNRRLITESELDDHYVVQAWTAGAMGGDADGVDFLVRTNEVSFVDLGKPLRASVRTHSQRTARTISLVVPRALVEASSHGRSLHGTVLTGMPAVVFSQCLQSISDALPHLDFAGAAQYENVVESLLKASVGHVAPEQQLRAPPEDLRARALVYILDHLGESWLSPTTICVALAVSRAQLYRAFNDDGGIAQVIRRKRLEHAYRELTTPDSADASVEDISRRWGFTSKPHFVRAFEAYYGTTPSRVRLEGRRTIGNPSINRLHRHLTSLSTGTA</sequence>
<dbReference type="PROSITE" id="PS01124">
    <property type="entry name" value="HTH_ARAC_FAMILY_2"/>
    <property type="match status" value="1"/>
</dbReference>
<evidence type="ECO:0000256" key="2">
    <source>
        <dbReference type="ARBA" id="ARBA00023125"/>
    </source>
</evidence>
<name>A0A652YTU9_NOCGL</name>
<protein>
    <submittedName>
        <fullName evidence="4">AraC family transcriptional regulator</fullName>
    </submittedName>
</protein>
<gene>
    <name evidence="4" type="ORF">FNL38_102665</name>
</gene>